<dbReference type="GO" id="GO:0003677">
    <property type="term" value="F:DNA binding"/>
    <property type="evidence" value="ECO:0007669"/>
    <property type="project" value="UniProtKB-KW"/>
</dbReference>
<dbReference type="Proteomes" id="UP001209076">
    <property type="component" value="Unassembled WGS sequence"/>
</dbReference>
<dbReference type="PROSITE" id="PS50110">
    <property type="entry name" value="RESPONSE_REGULATORY"/>
    <property type="match status" value="1"/>
</dbReference>
<dbReference type="Gene3D" id="2.40.50.1020">
    <property type="entry name" value="LytTr DNA-binding domain"/>
    <property type="match status" value="1"/>
</dbReference>
<dbReference type="InterPro" id="IPR007492">
    <property type="entry name" value="LytTR_DNA-bd_dom"/>
</dbReference>
<dbReference type="PANTHER" id="PTHR37299">
    <property type="entry name" value="TRANSCRIPTIONAL REGULATOR-RELATED"/>
    <property type="match status" value="1"/>
</dbReference>
<accession>A0ABT2PUS8</accession>
<dbReference type="Pfam" id="PF04397">
    <property type="entry name" value="LytTR"/>
    <property type="match status" value="1"/>
</dbReference>
<sequence>MRIAICDDLVEQLNILEAALKAYFKLNPKFVKIESFQHAFDFLDIQSKQPFDLVLLDICMPGLLGTEVAKEIRHKNQHTAVIFVTTSPEFAVEAFALNAIHYIIKPFTETQFNAAMDRAMFNMQEKLTQMIQLKCPKGIYQMVDIDQISYIESRAHRQQVYLLDETTIETVQTLIELHQNLEALSLGQFIQPYKGYIVNQQFIVRIEPQQIVLKNQTCIPIPRRTFNTLKKSYFEYMFKGRP</sequence>
<dbReference type="RefSeq" id="WP_262095828.1">
    <property type="nucleotide sequence ID" value="NZ_JAOEGN010000004.1"/>
</dbReference>
<dbReference type="EMBL" id="JAOEGN010000004">
    <property type="protein sequence ID" value="MCU0104585.1"/>
    <property type="molecule type" value="Genomic_DNA"/>
</dbReference>
<dbReference type="PANTHER" id="PTHR37299:SF1">
    <property type="entry name" value="STAGE 0 SPORULATION PROTEIN A HOMOLOG"/>
    <property type="match status" value="1"/>
</dbReference>
<comment type="caution">
    <text evidence="3">The sequence shown here is derived from an EMBL/GenBank/DDBJ whole genome shotgun (WGS) entry which is preliminary data.</text>
</comment>
<protein>
    <submittedName>
        <fullName evidence="3">LytTR family DNA-binding domain-containing protein</fullName>
    </submittedName>
</protein>
<feature type="domain" description="Response regulatory" evidence="2">
    <location>
        <begin position="2"/>
        <end position="120"/>
    </location>
</feature>
<reference evidence="4" key="1">
    <citation type="submission" date="2023-07" db="EMBL/GenBank/DDBJ databases">
        <title>Novel Mycoplasma species identified in domestic and wild animals.</title>
        <authorList>
            <person name="Volokhov D.V."/>
            <person name="Furtak V.A."/>
            <person name="Zagorodnyaya T.A."/>
        </authorList>
    </citation>
    <scope>NUCLEOTIDE SEQUENCE [LARGE SCALE GENOMIC DNA]</scope>
    <source>
        <strain evidence="4">92-19</strain>
    </source>
</reference>
<dbReference type="Gene3D" id="3.40.50.2300">
    <property type="match status" value="1"/>
</dbReference>
<dbReference type="Pfam" id="PF00072">
    <property type="entry name" value="Response_reg"/>
    <property type="match status" value="1"/>
</dbReference>
<organism evidence="3 4">
    <name type="scientific">Paracholeplasma vituli</name>
    <dbReference type="NCBI Taxonomy" id="69473"/>
    <lineage>
        <taxon>Bacteria</taxon>
        <taxon>Bacillati</taxon>
        <taxon>Mycoplasmatota</taxon>
        <taxon>Mollicutes</taxon>
        <taxon>Acholeplasmatales</taxon>
        <taxon>Acholeplasmataceae</taxon>
        <taxon>Paracholeplasma</taxon>
    </lineage>
</organism>
<name>A0ABT2PUS8_9MOLU</name>
<dbReference type="CDD" id="cd00156">
    <property type="entry name" value="REC"/>
    <property type="match status" value="1"/>
</dbReference>
<feature type="modified residue" description="4-aspartylphosphate" evidence="1">
    <location>
        <position position="57"/>
    </location>
</feature>
<evidence type="ECO:0000256" key="1">
    <source>
        <dbReference type="PROSITE-ProRule" id="PRU00169"/>
    </source>
</evidence>
<proteinExistence type="predicted"/>
<dbReference type="InterPro" id="IPR046947">
    <property type="entry name" value="LytR-like"/>
</dbReference>
<keyword evidence="1" id="KW-0597">Phosphoprotein</keyword>
<dbReference type="SMART" id="SM00448">
    <property type="entry name" value="REC"/>
    <property type="match status" value="1"/>
</dbReference>
<dbReference type="SUPFAM" id="SSF52172">
    <property type="entry name" value="CheY-like"/>
    <property type="match status" value="1"/>
</dbReference>
<keyword evidence="4" id="KW-1185">Reference proteome</keyword>
<gene>
    <name evidence="3" type="ORF">N7603_02830</name>
</gene>
<evidence type="ECO:0000313" key="3">
    <source>
        <dbReference type="EMBL" id="MCU0104585.1"/>
    </source>
</evidence>
<dbReference type="InterPro" id="IPR001789">
    <property type="entry name" value="Sig_transdc_resp-reg_receiver"/>
</dbReference>
<evidence type="ECO:0000313" key="4">
    <source>
        <dbReference type="Proteomes" id="UP001209076"/>
    </source>
</evidence>
<dbReference type="SMART" id="SM00850">
    <property type="entry name" value="LytTR"/>
    <property type="match status" value="1"/>
</dbReference>
<dbReference type="InterPro" id="IPR011006">
    <property type="entry name" value="CheY-like_superfamily"/>
</dbReference>
<keyword evidence="3" id="KW-0238">DNA-binding</keyword>
<evidence type="ECO:0000259" key="2">
    <source>
        <dbReference type="PROSITE" id="PS50110"/>
    </source>
</evidence>